<reference evidence="2" key="1">
    <citation type="submission" date="2019-04" db="EMBL/GenBank/DDBJ databases">
        <title>Friends and foes A comparative genomics studyof 23 Aspergillus species from section Flavi.</title>
        <authorList>
            <consortium name="DOE Joint Genome Institute"/>
            <person name="Kjaerbolling I."/>
            <person name="Vesth T."/>
            <person name="Frisvad J.C."/>
            <person name="Nybo J.L."/>
            <person name="Theobald S."/>
            <person name="Kildgaard S."/>
            <person name="Isbrandt T."/>
            <person name="Kuo A."/>
            <person name="Sato A."/>
            <person name="Lyhne E.K."/>
            <person name="Kogle M.E."/>
            <person name="Wiebenga A."/>
            <person name="Kun R.S."/>
            <person name="Lubbers R.J."/>
            <person name="Makela M.R."/>
            <person name="Barry K."/>
            <person name="Chovatia M."/>
            <person name="Clum A."/>
            <person name="Daum C."/>
            <person name="Haridas S."/>
            <person name="He G."/>
            <person name="LaButti K."/>
            <person name="Lipzen A."/>
            <person name="Mondo S."/>
            <person name="Riley R."/>
            <person name="Salamov A."/>
            <person name="Simmons B.A."/>
            <person name="Magnuson J.K."/>
            <person name="Henrissat B."/>
            <person name="Mortensen U.H."/>
            <person name="Larsen T.O."/>
            <person name="Devries R.P."/>
            <person name="Grigoriev I.V."/>
            <person name="Machida M."/>
            <person name="Baker S.E."/>
            <person name="Andersen M.R."/>
        </authorList>
    </citation>
    <scope>NUCLEOTIDE SEQUENCE [LARGE SCALE GENOMIC DNA]</scope>
    <source>
        <strain evidence="2">CBS 130015</strain>
    </source>
</reference>
<protein>
    <submittedName>
        <fullName evidence="1">Uncharacterized protein</fullName>
    </submittedName>
</protein>
<dbReference type="EMBL" id="ML738337">
    <property type="protein sequence ID" value="KAE8312060.1"/>
    <property type="molecule type" value="Genomic_DNA"/>
</dbReference>
<feature type="non-terminal residue" evidence="1">
    <location>
        <position position="146"/>
    </location>
</feature>
<dbReference type="AlphaFoldDB" id="A0A5N6VY90"/>
<gene>
    <name evidence="1" type="ORF">BDV41DRAFT_540253</name>
</gene>
<proteinExistence type="predicted"/>
<dbReference type="Proteomes" id="UP000325433">
    <property type="component" value="Unassembled WGS sequence"/>
</dbReference>
<evidence type="ECO:0000313" key="1">
    <source>
        <dbReference type="EMBL" id="KAE8312060.1"/>
    </source>
</evidence>
<evidence type="ECO:0000313" key="2">
    <source>
        <dbReference type="Proteomes" id="UP000325433"/>
    </source>
</evidence>
<sequence length="146" mass="16699">MLYLSFNYIQMAYHSLEHRSPLQPTHAHTEPRTRVADLLPSRDVILPFNLRLNKKALDRKAEDQLFNLFPDTIGVSFLHNLLVFYLASLSPKPWPITIAGIQRYFNTDASDDGPIPPIKRASRSLLRISAERNVANLPPARIHEAF</sequence>
<organism evidence="1 2">
    <name type="scientific">Aspergillus transmontanensis</name>
    <dbReference type="NCBI Taxonomy" id="1034304"/>
    <lineage>
        <taxon>Eukaryota</taxon>
        <taxon>Fungi</taxon>
        <taxon>Dikarya</taxon>
        <taxon>Ascomycota</taxon>
        <taxon>Pezizomycotina</taxon>
        <taxon>Eurotiomycetes</taxon>
        <taxon>Eurotiomycetidae</taxon>
        <taxon>Eurotiales</taxon>
        <taxon>Aspergillaceae</taxon>
        <taxon>Aspergillus</taxon>
        <taxon>Aspergillus subgen. Circumdati</taxon>
    </lineage>
</organism>
<name>A0A5N6VY90_9EURO</name>
<keyword evidence="2" id="KW-1185">Reference proteome</keyword>
<accession>A0A5N6VY90</accession>